<feature type="non-terminal residue" evidence="11">
    <location>
        <position position="1"/>
    </location>
</feature>
<dbReference type="InterPro" id="IPR008630">
    <property type="entry name" value="Glyco_trans_34"/>
</dbReference>
<proteinExistence type="inferred from homology"/>
<dbReference type="PANTHER" id="PTHR31311:SF45">
    <property type="entry name" value="GLYCOSYLTRANSFERASE 6-RELATED"/>
    <property type="match status" value="1"/>
</dbReference>
<evidence type="ECO:0000256" key="9">
    <source>
        <dbReference type="ARBA" id="ARBA00023136"/>
    </source>
</evidence>
<keyword evidence="9" id="KW-0472">Membrane</keyword>
<evidence type="ECO:0000256" key="10">
    <source>
        <dbReference type="SAM" id="MobiDB-lite"/>
    </source>
</evidence>
<organism evidence="11 12">
    <name type="scientific">Eragrostis curvula</name>
    <name type="common">weeping love grass</name>
    <dbReference type="NCBI Taxonomy" id="38414"/>
    <lineage>
        <taxon>Eukaryota</taxon>
        <taxon>Viridiplantae</taxon>
        <taxon>Streptophyta</taxon>
        <taxon>Embryophyta</taxon>
        <taxon>Tracheophyta</taxon>
        <taxon>Spermatophyta</taxon>
        <taxon>Magnoliopsida</taxon>
        <taxon>Liliopsida</taxon>
        <taxon>Poales</taxon>
        <taxon>Poaceae</taxon>
        <taxon>PACMAD clade</taxon>
        <taxon>Chloridoideae</taxon>
        <taxon>Eragrostideae</taxon>
        <taxon>Eragrostidinae</taxon>
        <taxon>Eragrostis</taxon>
    </lineage>
</organism>
<evidence type="ECO:0000256" key="5">
    <source>
        <dbReference type="ARBA" id="ARBA00022692"/>
    </source>
</evidence>
<dbReference type="Gene3D" id="3.90.550.10">
    <property type="entry name" value="Spore Coat Polysaccharide Biosynthesis Protein SpsA, Chain A"/>
    <property type="match status" value="1"/>
</dbReference>
<dbReference type="EMBL" id="RWGY01000039">
    <property type="protein sequence ID" value="TVU08150.1"/>
    <property type="molecule type" value="Genomic_DNA"/>
</dbReference>
<keyword evidence="7" id="KW-1133">Transmembrane helix</keyword>
<dbReference type="GO" id="GO:0005802">
    <property type="term" value="C:trans-Golgi network"/>
    <property type="evidence" value="ECO:0007669"/>
    <property type="project" value="TreeGrafter"/>
</dbReference>
<keyword evidence="3" id="KW-0328">Glycosyltransferase</keyword>
<dbReference type="GO" id="GO:0005768">
    <property type="term" value="C:endosome"/>
    <property type="evidence" value="ECO:0007669"/>
    <property type="project" value="TreeGrafter"/>
</dbReference>
<gene>
    <name evidence="11" type="ORF">EJB05_41539</name>
</gene>
<evidence type="ECO:0000256" key="8">
    <source>
        <dbReference type="ARBA" id="ARBA00023034"/>
    </source>
</evidence>
<evidence type="ECO:0000256" key="2">
    <source>
        <dbReference type="ARBA" id="ARBA00005664"/>
    </source>
</evidence>
<keyword evidence="4" id="KW-0808">Transferase</keyword>
<feature type="region of interest" description="Disordered" evidence="10">
    <location>
        <begin position="300"/>
        <end position="324"/>
    </location>
</feature>
<keyword evidence="6" id="KW-0735">Signal-anchor</keyword>
<feature type="region of interest" description="Disordered" evidence="10">
    <location>
        <begin position="254"/>
        <end position="283"/>
    </location>
</feature>
<dbReference type="Gramene" id="TVU08150">
    <property type="protein sequence ID" value="TVU08150"/>
    <property type="gene ID" value="EJB05_41539"/>
</dbReference>
<feature type="compositionally biased region" description="Basic residues" evidence="10">
    <location>
        <begin position="258"/>
        <end position="267"/>
    </location>
</feature>
<sequence length="324" mass="35449">MNASKAARRGAGMHGHAAALGGRDALVFAAVVAAAAAVRVLHLAPATSLWPGGSPFPSLETHTFYDDPELSYTVDRRVTGWDAKRAAWLRSRDLDDPGAASRVVMVSGSQPEPCRGSSGGDHLLLLLFLKNKVDYCRLHGIELFYNRAFLEPDMALYWAKIISVVRAAMHSGAPGGGVEWVWWVDADAVPLATTKYRDHNLVLYGWPKALFAGVFLIRNCQWSLDFMDEWARMGPASPEQHARWGETLRAELSDSRQGHRRGLRPVRARAPAAQRLGQARRQGVRRDGVLLPGVLEGRCGPVPRRGAGTRSESTCGTRRPGTRS</sequence>
<keyword evidence="12" id="KW-1185">Reference proteome</keyword>
<evidence type="ECO:0000256" key="6">
    <source>
        <dbReference type="ARBA" id="ARBA00022968"/>
    </source>
</evidence>
<dbReference type="InterPro" id="IPR029044">
    <property type="entry name" value="Nucleotide-diphossugar_trans"/>
</dbReference>
<protein>
    <submittedName>
        <fullName evidence="11">Uncharacterized protein</fullName>
    </submittedName>
</protein>
<keyword evidence="5" id="KW-0812">Transmembrane</keyword>
<evidence type="ECO:0000256" key="7">
    <source>
        <dbReference type="ARBA" id="ARBA00022989"/>
    </source>
</evidence>
<evidence type="ECO:0000256" key="1">
    <source>
        <dbReference type="ARBA" id="ARBA00004323"/>
    </source>
</evidence>
<dbReference type="GO" id="GO:0000139">
    <property type="term" value="C:Golgi membrane"/>
    <property type="evidence" value="ECO:0007669"/>
    <property type="project" value="UniProtKB-SubCell"/>
</dbReference>
<dbReference type="AlphaFoldDB" id="A0A5J9T9R4"/>
<dbReference type="Proteomes" id="UP000324897">
    <property type="component" value="Chromosome 3"/>
</dbReference>
<dbReference type="Pfam" id="PF05637">
    <property type="entry name" value="Glyco_transf_34"/>
    <property type="match status" value="1"/>
</dbReference>
<evidence type="ECO:0000313" key="11">
    <source>
        <dbReference type="EMBL" id="TVU08150.1"/>
    </source>
</evidence>
<comment type="caution">
    <text evidence="11">The sequence shown here is derived from an EMBL/GenBank/DDBJ whole genome shotgun (WGS) entry which is preliminary data.</text>
</comment>
<keyword evidence="8" id="KW-0333">Golgi apparatus</keyword>
<accession>A0A5J9T9R4</accession>
<evidence type="ECO:0000256" key="4">
    <source>
        <dbReference type="ARBA" id="ARBA00022679"/>
    </source>
</evidence>
<comment type="similarity">
    <text evidence="2">Belongs to the glycosyltransferase 34 family.</text>
</comment>
<dbReference type="OrthoDB" id="205108at2759"/>
<dbReference type="PANTHER" id="PTHR31311">
    <property type="entry name" value="XYLOGLUCAN 6-XYLOSYLTRANSFERASE 5-RELATED-RELATED"/>
    <property type="match status" value="1"/>
</dbReference>
<evidence type="ECO:0000256" key="3">
    <source>
        <dbReference type="ARBA" id="ARBA00022676"/>
    </source>
</evidence>
<reference evidence="11 12" key="1">
    <citation type="journal article" date="2019" name="Sci. Rep.">
        <title>A high-quality genome of Eragrostis curvula grass provides insights into Poaceae evolution and supports new strategies to enhance forage quality.</title>
        <authorList>
            <person name="Carballo J."/>
            <person name="Santos B.A.C.M."/>
            <person name="Zappacosta D."/>
            <person name="Garbus I."/>
            <person name="Selva J.P."/>
            <person name="Gallo C.A."/>
            <person name="Diaz A."/>
            <person name="Albertini E."/>
            <person name="Caccamo M."/>
            <person name="Echenique V."/>
        </authorList>
    </citation>
    <scope>NUCLEOTIDE SEQUENCE [LARGE SCALE GENOMIC DNA]</scope>
    <source>
        <strain evidence="12">cv. Victoria</strain>
        <tissue evidence="11">Leaf</tissue>
    </source>
</reference>
<comment type="subcellular location">
    <subcellularLocation>
        <location evidence="1">Golgi apparatus membrane</location>
        <topology evidence="1">Single-pass type II membrane protein</topology>
    </subcellularLocation>
</comment>
<name>A0A5J9T9R4_9POAL</name>
<evidence type="ECO:0000313" key="12">
    <source>
        <dbReference type="Proteomes" id="UP000324897"/>
    </source>
</evidence>
<dbReference type="GO" id="GO:0008378">
    <property type="term" value="F:galactosyltransferase activity"/>
    <property type="evidence" value="ECO:0007669"/>
    <property type="project" value="TreeGrafter"/>
</dbReference>